<proteinExistence type="predicted"/>
<evidence type="ECO:0000256" key="1">
    <source>
        <dbReference type="SAM" id="MobiDB-lite"/>
    </source>
</evidence>
<accession>A0A091DDS1</accession>
<evidence type="ECO:0000313" key="3">
    <source>
        <dbReference type="Proteomes" id="UP000028990"/>
    </source>
</evidence>
<gene>
    <name evidence="2" type="ORF">H920_09427</name>
</gene>
<evidence type="ECO:0000313" key="2">
    <source>
        <dbReference type="EMBL" id="KFO29187.1"/>
    </source>
</evidence>
<reference evidence="2 3" key="1">
    <citation type="submission" date="2013-11" db="EMBL/GenBank/DDBJ databases">
        <title>The Damaraland mole rat (Fukomys damarensis) genome and evolution of African mole rats.</title>
        <authorList>
            <person name="Gladyshev V.N."/>
            <person name="Fang X."/>
        </authorList>
    </citation>
    <scope>NUCLEOTIDE SEQUENCE [LARGE SCALE GENOMIC DNA]</scope>
    <source>
        <tissue evidence="2">Liver</tissue>
    </source>
</reference>
<dbReference type="AlphaFoldDB" id="A0A091DDS1"/>
<dbReference type="Proteomes" id="UP000028990">
    <property type="component" value="Unassembled WGS sequence"/>
</dbReference>
<name>A0A091DDS1_FUKDA</name>
<dbReference type="EMBL" id="KN122621">
    <property type="protein sequence ID" value="KFO29187.1"/>
    <property type="molecule type" value="Genomic_DNA"/>
</dbReference>
<organism evidence="2 3">
    <name type="scientific">Fukomys damarensis</name>
    <name type="common">Damaraland mole rat</name>
    <name type="synonym">Cryptomys damarensis</name>
    <dbReference type="NCBI Taxonomy" id="885580"/>
    <lineage>
        <taxon>Eukaryota</taxon>
        <taxon>Metazoa</taxon>
        <taxon>Chordata</taxon>
        <taxon>Craniata</taxon>
        <taxon>Vertebrata</taxon>
        <taxon>Euteleostomi</taxon>
        <taxon>Mammalia</taxon>
        <taxon>Eutheria</taxon>
        <taxon>Euarchontoglires</taxon>
        <taxon>Glires</taxon>
        <taxon>Rodentia</taxon>
        <taxon>Hystricomorpha</taxon>
        <taxon>Bathyergidae</taxon>
        <taxon>Fukomys</taxon>
    </lineage>
</organism>
<sequence length="109" mass="11987">MPRGGMQAEKILDLEALLQAWMMRTSGPQSTGVLVSDVMGEEATTEDLYLGRPEISGRRQKIYTGEMKDLCHQAEGSTLGPGSDAHSKHQSSLDELQPFPVTVRPELFL</sequence>
<keyword evidence="3" id="KW-1185">Reference proteome</keyword>
<feature type="region of interest" description="Disordered" evidence="1">
    <location>
        <begin position="73"/>
        <end position="98"/>
    </location>
</feature>
<protein>
    <submittedName>
        <fullName evidence="2">Uncharacterized protein</fullName>
    </submittedName>
</protein>